<dbReference type="HOGENOM" id="CLU_1551842_0_0_2"/>
<dbReference type="Gene3D" id="1.20.120.920">
    <property type="entry name" value="CRISPR-associated endonuclease Cas1, C-terminal domain"/>
    <property type="match status" value="1"/>
</dbReference>
<accession>A0A0E3PY50</accession>
<dbReference type="Proteomes" id="UP000033058">
    <property type="component" value="Chromosome"/>
</dbReference>
<sequence length="140" mass="16681">MESKDFIRTENYNLRLKPTGAKKIVNEFSNLLNKKVSYQGKENTWSYVIFLKVRELAHYLTSKKEKLDFVKPEYEIERIDSYDIRQKILNISYVDWKKLGFSKGTLHYMKQNAKSDKPFTLNAHVLERVNKWEALVSDQK</sequence>
<reference evidence="1 2" key="1">
    <citation type="submission" date="2014-07" db="EMBL/GenBank/DDBJ databases">
        <title>Methanogenic archaea and the global carbon cycle.</title>
        <authorList>
            <person name="Henriksen J.R."/>
            <person name="Luke J."/>
            <person name="Reinhart S."/>
            <person name="Benedict M.N."/>
            <person name="Youngblut N.D."/>
            <person name="Metcalf M.E."/>
            <person name="Whitaker R.J."/>
            <person name="Metcalf W.W."/>
        </authorList>
    </citation>
    <scope>NUCLEOTIDE SEQUENCE [LARGE SCALE GENOMIC DNA]</scope>
    <source>
        <strain evidence="1 2">WWM610</strain>
    </source>
</reference>
<proteinExistence type="predicted"/>
<gene>
    <name evidence="1" type="ORF">MSMAW_1406</name>
</gene>
<organism evidence="1 2">
    <name type="scientific">Methanosarcina mazei WWM610</name>
    <dbReference type="NCBI Taxonomy" id="1434117"/>
    <lineage>
        <taxon>Archaea</taxon>
        <taxon>Methanobacteriati</taxon>
        <taxon>Methanobacteriota</taxon>
        <taxon>Stenosarchaea group</taxon>
        <taxon>Methanomicrobia</taxon>
        <taxon>Methanosarcinales</taxon>
        <taxon>Methanosarcinaceae</taxon>
        <taxon>Methanosarcina</taxon>
    </lineage>
</organism>
<protein>
    <submittedName>
        <fullName evidence="1">CRISPR-associated protein Cas1</fullName>
    </submittedName>
</protein>
<evidence type="ECO:0000313" key="1">
    <source>
        <dbReference type="EMBL" id="AKB40397.1"/>
    </source>
</evidence>
<dbReference type="RefSeq" id="WP_052716862.1">
    <property type="nucleotide sequence ID" value="NZ_CP009509.1"/>
</dbReference>
<evidence type="ECO:0000313" key="2">
    <source>
        <dbReference type="Proteomes" id="UP000033058"/>
    </source>
</evidence>
<dbReference type="InterPro" id="IPR042206">
    <property type="entry name" value="CRISPR-assoc_Cas1_C"/>
</dbReference>
<dbReference type="PATRIC" id="fig|1434117.4.peg.1788"/>
<dbReference type="EMBL" id="CP009509">
    <property type="protein sequence ID" value="AKB40397.1"/>
    <property type="molecule type" value="Genomic_DNA"/>
</dbReference>
<name>A0A0E3PY50_METMZ</name>
<dbReference type="GeneID" id="24851101"/>
<dbReference type="AlphaFoldDB" id="A0A0E3PY50"/>